<dbReference type="AlphaFoldDB" id="A0A0F9A4A4"/>
<protein>
    <submittedName>
        <fullName evidence="2">Uncharacterized protein</fullName>
    </submittedName>
</protein>
<reference evidence="2" key="1">
    <citation type="journal article" date="2015" name="Nature">
        <title>Complex archaea that bridge the gap between prokaryotes and eukaryotes.</title>
        <authorList>
            <person name="Spang A."/>
            <person name="Saw J.H."/>
            <person name="Jorgensen S.L."/>
            <person name="Zaremba-Niedzwiedzka K."/>
            <person name="Martijn J."/>
            <person name="Lind A.E."/>
            <person name="van Eijk R."/>
            <person name="Schleper C."/>
            <person name="Guy L."/>
            <person name="Ettema T.J."/>
        </authorList>
    </citation>
    <scope>NUCLEOTIDE SEQUENCE</scope>
</reference>
<accession>A0A0F9A4A4</accession>
<feature type="transmembrane region" description="Helical" evidence="1">
    <location>
        <begin position="6"/>
        <end position="28"/>
    </location>
</feature>
<evidence type="ECO:0000256" key="1">
    <source>
        <dbReference type="SAM" id="Phobius"/>
    </source>
</evidence>
<keyword evidence="1" id="KW-1133">Transmembrane helix</keyword>
<dbReference type="EMBL" id="LAZR01044538">
    <property type="protein sequence ID" value="KKL04399.1"/>
    <property type="molecule type" value="Genomic_DNA"/>
</dbReference>
<name>A0A0F9A4A4_9ZZZZ</name>
<keyword evidence="1" id="KW-0472">Membrane</keyword>
<evidence type="ECO:0000313" key="2">
    <source>
        <dbReference type="EMBL" id="KKL04399.1"/>
    </source>
</evidence>
<gene>
    <name evidence="2" type="ORF">LCGC14_2616450</name>
</gene>
<proteinExistence type="predicted"/>
<organism evidence="2">
    <name type="scientific">marine sediment metagenome</name>
    <dbReference type="NCBI Taxonomy" id="412755"/>
    <lineage>
        <taxon>unclassified sequences</taxon>
        <taxon>metagenomes</taxon>
        <taxon>ecological metagenomes</taxon>
    </lineage>
</organism>
<comment type="caution">
    <text evidence="2">The sequence shown here is derived from an EMBL/GenBank/DDBJ whole genome shotgun (WGS) entry which is preliminary data.</text>
</comment>
<keyword evidence="1" id="KW-0812">Transmembrane</keyword>
<sequence>MSGKSVFGSIIGSTIISVLIIGVLLYFIGPILLPGLTEQDADLQNKYDELAERDLVLQYKYDEWNTAAYIWDHDDSSYMKMEDTEINITIEQDSRIYATFSAMALLSLDDSFAGRSSYNISLVVEDVVNRTIMVIYFDGAPATSYYRETSVNLYINLITESLPAGTYTVAIYWVSTFNAIGTNSLSVAHAPKYNYTRTMFVQELKSI</sequence>